<dbReference type="InterPro" id="IPR024072">
    <property type="entry name" value="DHFR-like_dom_sf"/>
</dbReference>
<dbReference type="SUPFAM" id="SSF53597">
    <property type="entry name" value="Dihydrofolate reductase-like"/>
    <property type="match status" value="1"/>
</dbReference>
<evidence type="ECO:0000259" key="1">
    <source>
        <dbReference type="Pfam" id="PF01872"/>
    </source>
</evidence>
<gene>
    <name evidence="2" type="ORF">J4709_11755</name>
</gene>
<dbReference type="InterPro" id="IPR050765">
    <property type="entry name" value="Riboflavin_Biosynth_HTPR"/>
</dbReference>
<protein>
    <submittedName>
        <fullName evidence="2">Dihydrofolate reductase family protein</fullName>
    </submittedName>
</protein>
<dbReference type="PANTHER" id="PTHR38011">
    <property type="entry name" value="DIHYDROFOLATE REDUCTASE FAMILY PROTEIN (AFU_ORTHOLOGUE AFUA_8G06820)"/>
    <property type="match status" value="1"/>
</dbReference>
<comment type="caution">
    <text evidence="2">The sequence shown here is derived from an EMBL/GenBank/DDBJ whole genome shotgun (WGS) entry which is preliminary data.</text>
</comment>
<evidence type="ECO:0000313" key="3">
    <source>
        <dbReference type="Proteomes" id="UP000680206"/>
    </source>
</evidence>
<proteinExistence type="predicted"/>
<dbReference type="EMBL" id="JAGEPF010000007">
    <property type="protein sequence ID" value="MBO2458241.1"/>
    <property type="molecule type" value="Genomic_DNA"/>
</dbReference>
<name>A0ABS3RNP3_9ACTN</name>
<dbReference type="PANTHER" id="PTHR38011:SF12">
    <property type="entry name" value="BIFUNCTIONAL DEAMINASE-REDUCTASE DOMAIN PROTEIN"/>
    <property type="match status" value="1"/>
</dbReference>
<sequence>MSRSVLYMSMSVDGFIAGPDDGPENGLGTGGEVLHAWLFDGDIEARGGAGVPAIRTSAASLPVVEEVMATGAVLTGRRTFEAAGGWGGDHHDGVHIEVFTRAEPGADAVQGPNVRYATDGIEAAMARAKAAAGDRDVLVHGAVTAQLALQAGVLDELVIHQVPVLLGAGRSLFGALGSPRPLDLVRVIDAPGVTHLRYRVVG</sequence>
<accession>A0ABS3RNP3</accession>
<organism evidence="2 3">
    <name type="scientific">Actinomadura violacea</name>
    <dbReference type="NCBI Taxonomy" id="2819934"/>
    <lineage>
        <taxon>Bacteria</taxon>
        <taxon>Bacillati</taxon>
        <taxon>Actinomycetota</taxon>
        <taxon>Actinomycetes</taxon>
        <taxon>Streptosporangiales</taxon>
        <taxon>Thermomonosporaceae</taxon>
        <taxon>Actinomadura</taxon>
    </lineage>
</organism>
<dbReference type="Gene3D" id="3.40.430.10">
    <property type="entry name" value="Dihydrofolate Reductase, subunit A"/>
    <property type="match status" value="1"/>
</dbReference>
<keyword evidence="3" id="KW-1185">Reference proteome</keyword>
<evidence type="ECO:0000313" key="2">
    <source>
        <dbReference type="EMBL" id="MBO2458241.1"/>
    </source>
</evidence>
<dbReference type="Pfam" id="PF01872">
    <property type="entry name" value="RibD_C"/>
    <property type="match status" value="1"/>
</dbReference>
<dbReference type="InterPro" id="IPR002734">
    <property type="entry name" value="RibDG_C"/>
</dbReference>
<feature type="domain" description="Bacterial bifunctional deaminase-reductase C-terminal" evidence="1">
    <location>
        <begin position="8"/>
        <end position="185"/>
    </location>
</feature>
<reference evidence="2 3" key="1">
    <citation type="submission" date="2021-03" db="EMBL/GenBank/DDBJ databases">
        <title>Actinomadura violae sp. nov., isolated from lichen in Thailand.</title>
        <authorList>
            <person name="Kanchanasin P."/>
            <person name="Saeng-In P."/>
            <person name="Phongsopitanun W."/>
            <person name="Yuki M."/>
            <person name="Kudo T."/>
            <person name="Ohkuma M."/>
            <person name="Tanasupawat S."/>
        </authorList>
    </citation>
    <scope>NUCLEOTIDE SEQUENCE [LARGE SCALE GENOMIC DNA]</scope>
    <source>
        <strain evidence="2 3">LCR2-06</strain>
    </source>
</reference>
<dbReference type="Proteomes" id="UP000680206">
    <property type="component" value="Unassembled WGS sequence"/>
</dbReference>